<feature type="region of interest" description="Disordered" evidence="10">
    <location>
        <begin position="270"/>
        <end position="399"/>
    </location>
</feature>
<evidence type="ECO:0000256" key="5">
    <source>
        <dbReference type="ARBA" id="ARBA00022801"/>
    </source>
</evidence>
<evidence type="ECO:0000256" key="1">
    <source>
        <dbReference type="ARBA" id="ARBA00001936"/>
    </source>
</evidence>
<accession>A0A1D1W9W6</accession>
<evidence type="ECO:0000256" key="6">
    <source>
        <dbReference type="ARBA" id="ARBA00022842"/>
    </source>
</evidence>
<keyword evidence="6" id="KW-0460">Magnesium</keyword>
<evidence type="ECO:0000256" key="9">
    <source>
        <dbReference type="RuleBase" id="RU003465"/>
    </source>
</evidence>
<dbReference type="GO" id="GO:0004722">
    <property type="term" value="F:protein serine/threonine phosphatase activity"/>
    <property type="evidence" value="ECO:0007669"/>
    <property type="project" value="UniProtKB-EC"/>
</dbReference>
<comment type="cofactor">
    <cofactor evidence="1">
        <name>Mn(2+)</name>
        <dbReference type="ChEBI" id="CHEBI:29035"/>
    </cofactor>
</comment>
<evidence type="ECO:0000313" key="12">
    <source>
        <dbReference type="EMBL" id="GAV08414.1"/>
    </source>
</evidence>
<feature type="region of interest" description="Disordered" evidence="10">
    <location>
        <begin position="119"/>
        <end position="148"/>
    </location>
</feature>
<sequence length="703" mass="75258">MGSYLSTPVTSKESENGSGRNGLLYGASAMQGWRVSQEDAHVTLPEFDDQSMLFAVFDGHGGSEVAKYAAMHLGQHLKSLDNYKKGNFQEALTEAFLSFDELLTQPHVLEVLRAIAKNSNDSDADSQTDDGNEVGEEDSDEEEEDGEDLAELLDEADAPIEELLANSSADQVRRLLSNKKLDLKGMLMKHLANMDDDEEDSEEEDDEEEGSTDDETGHSEESQSTVSKSSAKESGEAKKAEGDIVHPDTIVTQLTATEVRLDHLVADDQQVQKTANEEGSLPNGIITSSASEPEHPFNGMSKKVEEAGDDASSTVRIAGSAVGEGPSKEEVKPLRSVIIDDDQAAGPSTSSRFLDPDQPSSSSGLSSVLNLPPDDAENDKDYRPTEEADSDDEDDDDLDDEKVLKRLSPAGRRLLLPPGMFDFGESHTAVAGYDSGATACLAFIKKNVLYVANVGDSRCVVSQNGQAVDMSIDHKPDDPLETARINRAGGKVTSDGRVNNGLNLSRALGDHNYKRNEELDLSEQMISAKPDVRTLALNSSHDFMVIACDGIWNSMSSQQVVDFVKERLDKAIANNNLASICEELFSVVLAPNAGGDGTGMDNMTCIIVKLPAITAARDVPAAAESAKNGGMAVGPAEQIQIDGDSHVQQMGPHSLPMTNGNHKRTAEEAKLYSDPQGAADGQETTSAVKKAKLTDNGSSLSVL</sequence>
<dbReference type="InterPro" id="IPR001932">
    <property type="entry name" value="PPM-type_phosphatase-like_dom"/>
</dbReference>
<reference evidence="12 13" key="1">
    <citation type="journal article" date="2016" name="Nat. Commun.">
        <title>Extremotolerant tardigrade genome and improved radiotolerance of human cultured cells by tardigrade-unique protein.</title>
        <authorList>
            <person name="Hashimoto T."/>
            <person name="Horikawa D.D."/>
            <person name="Saito Y."/>
            <person name="Kuwahara H."/>
            <person name="Kozuka-Hata H."/>
            <person name="Shin-I T."/>
            <person name="Minakuchi Y."/>
            <person name="Ohishi K."/>
            <person name="Motoyama A."/>
            <person name="Aizu T."/>
            <person name="Enomoto A."/>
            <person name="Kondo K."/>
            <person name="Tanaka S."/>
            <person name="Hara Y."/>
            <person name="Koshikawa S."/>
            <person name="Sagara H."/>
            <person name="Miura T."/>
            <person name="Yokobori S."/>
            <person name="Miyagawa K."/>
            <person name="Suzuki Y."/>
            <person name="Kubo T."/>
            <person name="Oyama M."/>
            <person name="Kohara Y."/>
            <person name="Fujiyama A."/>
            <person name="Arakawa K."/>
            <person name="Katayama T."/>
            <person name="Toyoda A."/>
            <person name="Kunieda T."/>
        </authorList>
    </citation>
    <scope>NUCLEOTIDE SEQUENCE [LARGE SCALE GENOMIC DNA]</scope>
    <source>
        <strain evidence="12 13">YOKOZUNA-1</strain>
    </source>
</reference>
<dbReference type="EC" id="3.1.3.16" evidence="3"/>
<name>A0A1D1W9W6_RAMVA</name>
<feature type="region of interest" description="Disordered" evidence="10">
    <location>
        <begin position="1"/>
        <end position="20"/>
    </location>
</feature>
<protein>
    <recommendedName>
        <fullName evidence="3">protein-serine/threonine phosphatase</fullName>
        <ecNumber evidence="3">3.1.3.16</ecNumber>
    </recommendedName>
</protein>
<dbReference type="SUPFAM" id="SSF81606">
    <property type="entry name" value="PP2C-like"/>
    <property type="match status" value="2"/>
</dbReference>
<dbReference type="PANTHER" id="PTHR13832">
    <property type="entry name" value="PROTEIN PHOSPHATASE 2C"/>
    <property type="match status" value="1"/>
</dbReference>
<dbReference type="InterPro" id="IPR015655">
    <property type="entry name" value="PP2C"/>
</dbReference>
<dbReference type="OrthoDB" id="10264738at2759"/>
<keyword evidence="4" id="KW-0479">Metal-binding</keyword>
<evidence type="ECO:0000256" key="8">
    <source>
        <dbReference type="ARBA" id="ARBA00023211"/>
    </source>
</evidence>
<dbReference type="InterPro" id="IPR000222">
    <property type="entry name" value="PP2C_BS"/>
</dbReference>
<feature type="compositionally biased region" description="Basic and acidic residues" evidence="10">
    <location>
        <begin position="230"/>
        <end position="246"/>
    </location>
</feature>
<feature type="compositionally biased region" description="Acidic residues" evidence="10">
    <location>
        <begin position="122"/>
        <end position="148"/>
    </location>
</feature>
<dbReference type="AlphaFoldDB" id="A0A1D1W9W6"/>
<dbReference type="GO" id="GO:0046872">
    <property type="term" value="F:metal ion binding"/>
    <property type="evidence" value="ECO:0007669"/>
    <property type="project" value="UniProtKB-KW"/>
</dbReference>
<feature type="compositionally biased region" description="Acidic residues" evidence="10">
    <location>
        <begin position="194"/>
        <end position="214"/>
    </location>
</feature>
<dbReference type="SMART" id="SM00332">
    <property type="entry name" value="PP2Cc"/>
    <property type="match status" value="1"/>
</dbReference>
<evidence type="ECO:0000259" key="11">
    <source>
        <dbReference type="PROSITE" id="PS51746"/>
    </source>
</evidence>
<feature type="compositionally biased region" description="Polar residues" evidence="10">
    <location>
        <begin position="1"/>
        <end position="11"/>
    </location>
</feature>
<gene>
    <name evidence="12" type="primary">RvY_18106-1</name>
    <name evidence="12" type="synonym">RvY_18106.1</name>
    <name evidence="12" type="ORF">RvY_18106</name>
</gene>
<keyword evidence="8" id="KW-0464">Manganese</keyword>
<feature type="region of interest" description="Disordered" evidence="10">
    <location>
        <begin position="192"/>
        <end position="248"/>
    </location>
</feature>
<dbReference type="Pfam" id="PF00481">
    <property type="entry name" value="PP2C"/>
    <property type="match status" value="2"/>
</dbReference>
<comment type="caution">
    <text evidence="12">The sequence shown here is derived from an EMBL/GenBank/DDBJ whole genome shotgun (WGS) entry which is preliminary data.</text>
</comment>
<comment type="similarity">
    <text evidence="2 9">Belongs to the PP2C family.</text>
</comment>
<dbReference type="CDD" id="cd00143">
    <property type="entry name" value="PP2Cc"/>
    <property type="match status" value="1"/>
</dbReference>
<organism evidence="12 13">
    <name type="scientific">Ramazzottius varieornatus</name>
    <name type="common">Water bear</name>
    <name type="synonym">Tardigrade</name>
    <dbReference type="NCBI Taxonomy" id="947166"/>
    <lineage>
        <taxon>Eukaryota</taxon>
        <taxon>Metazoa</taxon>
        <taxon>Ecdysozoa</taxon>
        <taxon>Tardigrada</taxon>
        <taxon>Eutardigrada</taxon>
        <taxon>Parachela</taxon>
        <taxon>Hypsibioidea</taxon>
        <taxon>Ramazzottiidae</taxon>
        <taxon>Ramazzottius</taxon>
    </lineage>
</organism>
<dbReference type="InterPro" id="IPR036457">
    <property type="entry name" value="PPM-type-like_dom_sf"/>
</dbReference>
<dbReference type="PROSITE" id="PS51746">
    <property type="entry name" value="PPM_2"/>
    <property type="match status" value="1"/>
</dbReference>
<feature type="compositionally biased region" description="Low complexity" evidence="10">
    <location>
        <begin position="356"/>
        <end position="373"/>
    </location>
</feature>
<dbReference type="Proteomes" id="UP000186922">
    <property type="component" value="Unassembled WGS sequence"/>
</dbReference>
<dbReference type="PROSITE" id="PS01032">
    <property type="entry name" value="PPM_1"/>
    <property type="match status" value="1"/>
</dbReference>
<keyword evidence="7 9" id="KW-0904">Protein phosphatase</keyword>
<evidence type="ECO:0000256" key="10">
    <source>
        <dbReference type="SAM" id="MobiDB-lite"/>
    </source>
</evidence>
<dbReference type="Gene3D" id="3.60.40.10">
    <property type="entry name" value="PPM-type phosphatase domain"/>
    <property type="match status" value="2"/>
</dbReference>
<dbReference type="STRING" id="947166.A0A1D1W9W6"/>
<proteinExistence type="inferred from homology"/>
<evidence type="ECO:0000256" key="2">
    <source>
        <dbReference type="ARBA" id="ARBA00006702"/>
    </source>
</evidence>
<evidence type="ECO:0000256" key="7">
    <source>
        <dbReference type="ARBA" id="ARBA00022912"/>
    </source>
</evidence>
<feature type="region of interest" description="Disordered" evidence="10">
    <location>
        <begin position="650"/>
        <end position="703"/>
    </location>
</feature>
<keyword evidence="13" id="KW-1185">Reference proteome</keyword>
<dbReference type="PANTHER" id="PTHR13832:SF803">
    <property type="entry name" value="PROTEIN PHOSPHATASE 1G"/>
    <property type="match status" value="1"/>
</dbReference>
<feature type="domain" description="PPM-type phosphatase" evidence="11">
    <location>
        <begin position="24"/>
        <end position="610"/>
    </location>
</feature>
<dbReference type="EMBL" id="BDGG01000017">
    <property type="protein sequence ID" value="GAV08414.1"/>
    <property type="molecule type" value="Genomic_DNA"/>
</dbReference>
<evidence type="ECO:0000256" key="4">
    <source>
        <dbReference type="ARBA" id="ARBA00022723"/>
    </source>
</evidence>
<evidence type="ECO:0000256" key="3">
    <source>
        <dbReference type="ARBA" id="ARBA00013081"/>
    </source>
</evidence>
<feature type="compositionally biased region" description="Acidic residues" evidence="10">
    <location>
        <begin position="387"/>
        <end position="399"/>
    </location>
</feature>
<evidence type="ECO:0000313" key="13">
    <source>
        <dbReference type="Proteomes" id="UP000186922"/>
    </source>
</evidence>
<keyword evidence="5 9" id="KW-0378">Hydrolase</keyword>